<feature type="chain" id="PRO_5045246356" evidence="1">
    <location>
        <begin position="31"/>
        <end position="439"/>
    </location>
</feature>
<accession>A0ABS6DP88</accession>
<evidence type="ECO:0000313" key="3">
    <source>
        <dbReference type="Proteomes" id="UP000718793"/>
    </source>
</evidence>
<dbReference type="EMBL" id="JAHMHH010000001">
    <property type="protein sequence ID" value="MBU4692068.1"/>
    <property type="molecule type" value="Genomic_DNA"/>
</dbReference>
<gene>
    <name evidence="2" type="ORF">KQ875_00450</name>
</gene>
<dbReference type="PROSITE" id="PS51257">
    <property type="entry name" value="PROKAR_LIPOPROTEIN"/>
    <property type="match status" value="1"/>
</dbReference>
<proteinExistence type="predicted"/>
<evidence type="ECO:0000313" key="2">
    <source>
        <dbReference type="EMBL" id="MBU4692068.1"/>
    </source>
</evidence>
<reference evidence="2" key="1">
    <citation type="submission" date="2021-06" db="EMBL/GenBank/DDBJ databases">
        <title>Novel Mycoplasma species detected in California sea lions (Zalophus californianus) from the USA.</title>
        <authorList>
            <person name="Volokhov D.V."/>
            <person name="Furtak V.A."/>
            <person name="Zagorodnyaya T.A."/>
        </authorList>
    </citation>
    <scope>NUCLEOTIDE SEQUENCE [LARGE SCALE GENOMIC DNA]</scope>
    <source>
        <strain evidence="2">CSL 5346</strain>
    </source>
</reference>
<dbReference type="RefSeq" id="WP_216488329.1">
    <property type="nucleotide sequence ID" value="NZ_JAHMHH010000001.1"/>
</dbReference>
<protein>
    <submittedName>
        <fullName evidence="2">DNA repair protein</fullName>
    </submittedName>
</protein>
<dbReference type="Proteomes" id="UP000718793">
    <property type="component" value="Unassembled WGS sequence"/>
</dbReference>
<keyword evidence="3" id="KW-1185">Reference proteome</keyword>
<feature type="signal peptide" evidence="1">
    <location>
        <begin position="1"/>
        <end position="30"/>
    </location>
</feature>
<dbReference type="NCBIfam" id="NF045838">
    <property type="entry name" value="MG289_thiam_LP"/>
    <property type="match status" value="1"/>
</dbReference>
<organism evidence="2 3">
    <name type="scientific">Mycoplasma zalophi</name>
    <dbReference type="NCBI Taxonomy" id="191287"/>
    <lineage>
        <taxon>Bacteria</taxon>
        <taxon>Bacillati</taxon>
        <taxon>Mycoplasmatota</taxon>
        <taxon>Mollicutes</taxon>
        <taxon>Mycoplasmataceae</taxon>
        <taxon>Mycoplasma</taxon>
    </lineage>
</organism>
<name>A0ABS6DP88_9MOLU</name>
<dbReference type="InterPro" id="IPR010592">
    <property type="entry name" value="CypI"/>
</dbReference>
<evidence type="ECO:0000256" key="1">
    <source>
        <dbReference type="SAM" id="SignalP"/>
    </source>
</evidence>
<sequence>MKKISKKLIWKTFITGFLLAGTSTFTISCADPNTNTSTNTKTNPHTIKNTKTDENWDTEITITYDWANKGFLSPEKNTQKSPNDVFLEKLQYKFNELKNADNDLKKYPDVIFKTAEVSNDNARDNLLIDQIDNDISIIPYKILGDKIDKNNLDQYPNYVGNTETLAFKWTLDDNAKYLDGGDNDPLIKTAKENNKIYFSENGEYPDWWKIKKQLEWDGSKYKVFYDNTDKTTQFYRGAIYISGTDDELKAIENSWKSKNWEEFSKYGIIFQGTSSLGGYRLQANLIAKNFNLSSIEVNKYFTDQENKNNKKVEQNSQVSIRLGKKDSLGHVFHIGFDDEGVLNWTESIENEDHFTPTDPNAKIRVLTLTDPAPYNGVFRRKGLSEKQSSLVMKALQSLSIEENQLGIYTGFNKFVAGDVDTFKKYIDIYNTNTIDTKNK</sequence>
<keyword evidence="1" id="KW-0732">Signal</keyword>
<dbReference type="Pfam" id="PF06646">
    <property type="entry name" value="CypI"/>
    <property type="match status" value="1"/>
</dbReference>
<comment type="caution">
    <text evidence="2">The sequence shown here is derived from an EMBL/GenBank/DDBJ whole genome shotgun (WGS) entry which is preliminary data.</text>
</comment>